<accession>A0A0F9IYD2</accession>
<proteinExistence type="predicted"/>
<reference evidence="1" key="1">
    <citation type="journal article" date="2015" name="Nature">
        <title>Complex archaea that bridge the gap between prokaryotes and eukaryotes.</title>
        <authorList>
            <person name="Spang A."/>
            <person name="Saw J.H."/>
            <person name="Jorgensen S.L."/>
            <person name="Zaremba-Niedzwiedzka K."/>
            <person name="Martijn J."/>
            <person name="Lind A.E."/>
            <person name="van Eijk R."/>
            <person name="Schleper C."/>
            <person name="Guy L."/>
            <person name="Ettema T.J."/>
        </authorList>
    </citation>
    <scope>NUCLEOTIDE SEQUENCE</scope>
</reference>
<evidence type="ECO:0008006" key="2">
    <source>
        <dbReference type="Google" id="ProtNLM"/>
    </source>
</evidence>
<gene>
    <name evidence="1" type="ORF">LCGC14_1522040</name>
</gene>
<dbReference type="AlphaFoldDB" id="A0A0F9IYD2"/>
<sequence length="210" mass="24507">MNGIKKVFSSEDKDFTVWLSKNLSKLKPFIKSEIISYETEKNIEGKFLDIFAKDQEGRMIAIENQFGISNFEHLGKLISYCTSIKADKGVWIAEKFHPIHIEAIHWLNSVNSSLEFIVISVVNPLTNQAGDRDKIEFRVPILYNEVNIGDILDARNRNKVEIDDPLKKLIELYNDEFPRSRAVRAGLITGQFIFWLFKRDKEIYQQYFKK</sequence>
<dbReference type="EMBL" id="LAZR01011302">
    <property type="protein sequence ID" value="KKM62404.1"/>
    <property type="molecule type" value="Genomic_DNA"/>
</dbReference>
<name>A0A0F9IYD2_9ZZZZ</name>
<dbReference type="InterPro" id="IPR011856">
    <property type="entry name" value="tRNA_endonuc-like_dom_sf"/>
</dbReference>
<comment type="caution">
    <text evidence="1">The sequence shown here is derived from an EMBL/GenBank/DDBJ whole genome shotgun (WGS) entry which is preliminary data.</text>
</comment>
<protein>
    <recommendedName>
        <fullName evidence="2">DUF4268 domain-containing protein</fullName>
    </recommendedName>
</protein>
<dbReference type="Gene3D" id="3.40.1350.10">
    <property type="match status" value="1"/>
</dbReference>
<dbReference type="GO" id="GO:0003676">
    <property type="term" value="F:nucleic acid binding"/>
    <property type="evidence" value="ECO:0007669"/>
    <property type="project" value="InterPro"/>
</dbReference>
<evidence type="ECO:0000313" key="1">
    <source>
        <dbReference type="EMBL" id="KKM62404.1"/>
    </source>
</evidence>
<organism evidence="1">
    <name type="scientific">marine sediment metagenome</name>
    <dbReference type="NCBI Taxonomy" id="412755"/>
    <lineage>
        <taxon>unclassified sequences</taxon>
        <taxon>metagenomes</taxon>
        <taxon>ecological metagenomes</taxon>
    </lineage>
</organism>